<evidence type="ECO:0000313" key="2">
    <source>
        <dbReference type="EMBL" id="OUS48431.1"/>
    </source>
</evidence>
<sequence>MIGIIGTPCVISASTTLGDATRRRRRRATTARDGVKRTMSERQTYAVVVNEDVDGQGVDEILALLRRFNVETRARDDASPFVECHVGRMEKRVSGTHSWWDVGRAMEWRVKKNAEVVFATQTSNRDAGAAFLHHAGLKWIAAQDLGSVERVNGIVRDVKAVQIDSSANESANVPHRRDECPARDLFDENAVQEVFKRIKNCRGHWRDDGHGQQRGTCDKKKKVRKTNIRENREGVRPQGEHSSAGCSGR</sequence>
<dbReference type="EMBL" id="KZ155774">
    <property type="protein sequence ID" value="OUS48431.1"/>
    <property type="molecule type" value="Genomic_DNA"/>
</dbReference>
<proteinExistence type="predicted"/>
<dbReference type="Proteomes" id="UP000195557">
    <property type="component" value="Unassembled WGS sequence"/>
</dbReference>
<dbReference type="AlphaFoldDB" id="A0A1Y5IG12"/>
<organism evidence="2">
    <name type="scientific">Ostreococcus tauri</name>
    <name type="common">Marine green alga</name>
    <dbReference type="NCBI Taxonomy" id="70448"/>
    <lineage>
        <taxon>Eukaryota</taxon>
        <taxon>Viridiplantae</taxon>
        <taxon>Chlorophyta</taxon>
        <taxon>Mamiellophyceae</taxon>
        <taxon>Mamiellales</taxon>
        <taxon>Bathycoccaceae</taxon>
        <taxon>Ostreococcus</taxon>
    </lineage>
</organism>
<feature type="compositionally biased region" description="Polar residues" evidence="1">
    <location>
        <begin position="240"/>
        <end position="249"/>
    </location>
</feature>
<protein>
    <submittedName>
        <fullName evidence="2">Uncharacterized protein</fullName>
    </submittedName>
</protein>
<feature type="region of interest" description="Disordered" evidence="1">
    <location>
        <begin position="203"/>
        <end position="249"/>
    </location>
</feature>
<accession>A0A1Y5IG12</accession>
<feature type="compositionally biased region" description="Basic and acidic residues" evidence="1">
    <location>
        <begin position="227"/>
        <end position="239"/>
    </location>
</feature>
<reference evidence="2" key="1">
    <citation type="submission" date="2017-04" db="EMBL/GenBank/DDBJ databases">
        <title>Population genomics of picophytoplankton unveils novel chromosome hypervariability.</title>
        <authorList>
            <consortium name="DOE Joint Genome Institute"/>
            <person name="Blanc-Mathieu R."/>
            <person name="Krasovec M."/>
            <person name="Hebrard M."/>
            <person name="Yau S."/>
            <person name="Desgranges E."/>
            <person name="Martin J."/>
            <person name="Schackwitz W."/>
            <person name="Kuo A."/>
            <person name="Salin G."/>
            <person name="Donnadieu C."/>
            <person name="Desdevises Y."/>
            <person name="Sanchez-Ferandin S."/>
            <person name="Moreau H."/>
            <person name="Rivals E."/>
            <person name="Grigoriev I.V."/>
            <person name="Grimsley N."/>
            <person name="Eyre-Walker A."/>
            <person name="Piganeau G."/>
        </authorList>
    </citation>
    <scope>NUCLEOTIDE SEQUENCE [LARGE SCALE GENOMIC DNA]</scope>
    <source>
        <strain evidence="2">RCC 1115</strain>
    </source>
</reference>
<gene>
    <name evidence="2" type="ORF">BE221DRAFT_203582</name>
</gene>
<evidence type="ECO:0000256" key="1">
    <source>
        <dbReference type="SAM" id="MobiDB-lite"/>
    </source>
</evidence>
<name>A0A1Y5IG12_OSTTA</name>